<gene>
    <name evidence="2" type="ORF">GCM10007964_28770</name>
</gene>
<name>A0A917R348_9ACTN</name>
<dbReference type="PANTHER" id="PTHR43157:SF31">
    <property type="entry name" value="PHOSPHATIDYLINOSITOL-GLYCAN BIOSYNTHESIS CLASS F PROTEIN"/>
    <property type="match status" value="1"/>
</dbReference>
<dbReference type="Pfam" id="PF00106">
    <property type="entry name" value="adh_short"/>
    <property type="match status" value="1"/>
</dbReference>
<dbReference type="InterPro" id="IPR002347">
    <property type="entry name" value="SDR_fam"/>
</dbReference>
<protein>
    <submittedName>
        <fullName evidence="2">Oxidoreductase</fullName>
    </submittedName>
</protein>
<dbReference type="AlphaFoldDB" id="A0A917R348"/>
<dbReference type="EMBL" id="BMNT01000014">
    <property type="protein sequence ID" value="GGK84614.1"/>
    <property type="molecule type" value="Genomic_DNA"/>
</dbReference>
<organism evidence="2 3">
    <name type="scientific">Sphaerisporangium melleum</name>
    <dbReference type="NCBI Taxonomy" id="321316"/>
    <lineage>
        <taxon>Bacteria</taxon>
        <taxon>Bacillati</taxon>
        <taxon>Actinomycetota</taxon>
        <taxon>Actinomycetes</taxon>
        <taxon>Streptosporangiales</taxon>
        <taxon>Streptosporangiaceae</taxon>
        <taxon>Sphaerisporangium</taxon>
    </lineage>
</organism>
<reference evidence="2" key="1">
    <citation type="journal article" date="2014" name="Int. J. Syst. Evol. Microbiol.">
        <title>Complete genome sequence of Corynebacterium casei LMG S-19264T (=DSM 44701T), isolated from a smear-ripened cheese.</title>
        <authorList>
            <consortium name="US DOE Joint Genome Institute (JGI-PGF)"/>
            <person name="Walter F."/>
            <person name="Albersmeier A."/>
            <person name="Kalinowski J."/>
            <person name="Ruckert C."/>
        </authorList>
    </citation>
    <scope>NUCLEOTIDE SEQUENCE</scope>
    <source>
        <strain evidence="2">JCM 13064</strain>
    </source>
</reference>
<reference evidence="2" key="2">
    <citation type="submission" date="2020-09" db="EMBL/GenBank/DDBJ databases">
        <authorList>
            <person name="Sun Q."/>
            <person name="Ohkuma M."/>
        </authorList>
    </citation>
    <scope>NUCLEOTIDE SEQUENCE</scope>
    <source>
        <strain evidence="2">JCM 13064</strain>
    </source>
</reference>
<dbReference type="RefSeq" id="WP_189163500.1">
    <property type="nucleotide sequence ID" value="NZ_BMNT01000014.1"/>
</dbReference>
<dbReference type="GO" id="GO:0016491">
    <property type="term" value="F:oxidoreductase activity"/>
    <property type="evidence" value="ECO:0007669"/>
    <property type="project" value="UniProtKB-KW"/>
</dbReference>
<evidence type="ECO:0000313" key="3">
    <source>
        <dbReference type="Proteomes" id="UP000645217"/>
    </source>
</evidence>
<dbReference type="Proteomes" id="UP000645217">
    <property type="component" value="Unassembled WGS sequence"/>
</dbReference>
<evidence type="ECO:0000313" key="2">
    <source>
        <dbReference type="EMBL" id="GGK84614.1"/>
    </source>
</evidence>
<dbReference type="SUPFAM" id="SSF51735">
    <property type="entry name" value="NAD(P)-binding Rossmann-fold domains"/>
    <property type="match status" value="1"/>
</dbReference>
<comment type="caution">
    <text evidence="2">The sequence shown here is derived from an EMBL/GenBank/DDBJ whole genome shotgun (WGS) entry which is preliminary data.</text>
</comment>
<dbReference type="PRINTS" id="PR00081">
    <property type="entry name" value="GDHRDH"/>
</dbReference>
<accession>A0A917R348</accession>
<dbReference type="PANTHER" id="PTHR43157">
    <property type="entry name" value="PHOSPHATIDYLINOSITOL-GLYCAN BIOSYNTHESIS CLASS F PROTEIN-RELATED"/>
    <property type="match status" value="1"/>
</dbReference>
<proteinExistence type="predicted"/>
<dbReference type="Gene3D" id="3.40.50.720">
    <property type="entry name" value="NAD(P)-binding Rossmann-like Domain"/>
    <property type="match status" value="1"/>
</dbReference>
<keyword evidence="3" id="KW-1185">Reference proteome</keyword>
<sequence>MSWDPQALPDLTGRTFAVTGGNAGVGYFITEQLAAAGARVVILGRDPGRLDLAVRAVRDRVPEALLTTVALDLADLESVALAAAELNRLDRLDALIENAGVTQPGRKRRTTRQGFELAVGTNHLGHFALTALAMPVLSATPGSRVVPMGSMITKMIRFDLGDLQSERSYGQYHAYAQSKHAVQIFGIELDRRLRAAGTGMRAVIAHPGFAVDSSAPRREGINEPAALARLSAHLLAPMAHGKDRGAWPAVRAAADPDAPGGAFYGPARDLFPGAARVPREHQVAEIDRDPELGTRLWDLSQKLTGVEFPLPAARP</sequence>
<keyword evidence="1" id="KW-0560">Oxidoreductase</keyword>
<dbReference type="InterPro" id="IPR036291">
    <property type="entry name" value="NAD(P)-bd_dom_sf"/>
</dbReference>
<evidence type="ECO:0000256" key="1">
    <source>
        <dbReference type="ARBA" id="ARBA00023002"/>
    </source>
</evidence>